<comment type="subcellular location">
    <subcellularLocation>
        <location evidence="1 7">Nucleus</location>
    </subcellularLocation>
</comment>
<dbReference type="InterPro" id="IPR014889">
    <property type="entry name" value="Transc_factor_DP_C"/>
</dbReference>
<keyword evidence="3 7" id="KW-0805">Transcription regulation</keyword>
<reference evidence="10" key="1">
    <citation type="submission" date="2020-12" db="EMBL/GenBank/DDBJ databases">
        <authorList>
            <person name="Iha C."/>
        </authorList>
    </citation>
    <scope>NUCLEOTIDE SEQUENCE</scope>
</reference>
<feature type="domain" description="Transcription factor DP C-terminal" evidence="8">
    <location>
        <begin position="120"/>
        <end position="265"/>
    </location>
</feature>
<dbReference type="GO" id="GO:0005667">
    <property type="term" value="C:transcription regulator complex"/>
    <property type="evidence" value="ECO:0007669"/>
    <property type="project" value="InterPro"/>
</dbReference>
<sequence>MVGVGNGMCVTPLKRKAGLMGALTSPRKSRGLKHTSLRVKAAVERKGMTTYGEVADELVAESCVGGEEGKECTESDNLRRRVYDVLNVFDAAGIIRKEDKQICWVGLPVGDEPERREGGEDMEDGEDGMDAKSLVDAKKAVLSQLVEQHAALLALLRRNEDRPIDSCPPVPRVLQLPFIVIHVPANGAVEVQISQDVPSSCVRMDFHDVPFVLHDDLWLLRMMDLHRPTAKAPHSGARCPMAVAHDPLALPPLASAAVLDGIKAELRPPMMLFKESQASSHNAHNFANSLDDIIGMQGGGQQLGDRMALFELRDGHGYTFQPELGKAVMMDVAESSNLTDIRAGAGACVKGDLSMPPTTGTPTSEVPMALA</sequence>
<evidence type="ECO:0000256" key="5">
    <source>
        <dbReference type="ARBA" id="ARBA00023163"/>
    </source>
</evidence>
<name>A0A8S1INS2_9CHLO</name>
<dbReference type="SMART" id="SM01138">
    <property type="entry name" value="DP"/>
    <property type="match status" value="1"/>
</dbReference>
<evidence type="ECO:0000313" key="11">
    <source>
        <dbReference type="Proteomes" id="UP000708148"/>
    </source>
</evidence>
<evidence type="ECO:0000256" key="1">
    <source>
        <dbReference type="ARBA" id="ARBA00004123"/>
    </source>
</evidence>
<evidence type="ECO:0000256" key="7">
    <source>
        <dbReference type="RuleBase" id="RU003796"/>
    </source>
</evidence>
<dbReference type="Gene3D" id="1.20.140.80">
    <property type="entry name" value="Transcription factor DP"/>
    <property type="match status" value="1"/>
</dbReference>
<evidence type="ECO:0000256" key="4">
    <source>
        <dbReference type="ARBA" id="ARBA00023125"/>
    </source>
</evidence>
<dbReference type="Pfam" id="PF02319">
    <property type="entry name" value="WHD_E2F_TDP"/>
    <property type="match status" value="1"/>
</dbReference>
<dbReference type="InterPro" id="IPR036388">
    <property type="entry name" value="WH-like_DNA-bd_sf"/>
</dbReference>
<feature type="domain" description="E2F/DP family winged-helix DNA-binding" evidence="9">
    <location>
        <begin position="27"/>
        <end position="106"/>
    </location>
</feature>
<evidence type="ECO:0000256" key="2">
    <source>
        <dbReference type="ARBA" id="ARBA00010940"/>
    </source>
</evidence>
<dbReference type="PANTHER" id="PTHR12548">
    <property type="entry name" value="TRANSCRIPTION FACTOR DP"/>
    <property type="match status" value="1"/>
</dbReference>
<evidence type="ECO:0000256" key="6">
    <source>
        <dbReference type="ARBA" id="ARBA00023242"/>
    </source>
</evidence>
<dbReference type="OrthoDB" id="552115at2759"/>
<comment type="similarity">
    <text evidence="2 7">Belongs to the E2F/DP family.</text>
</comment>
<evidence type="ECO:0000259" key="9">
    <source>
        <dbReference type="SMART" id="SM01372"/>
    </source>
</evidence>
<comment type="caution">
    <text evidence="10">The sequence shown here is derived from an EMBL/GenBank/DDBJ whole genome shotgun (WGS) entry which is preliminary data.</text>
</comment>
<dbReference type="GO" id="GO:0051726">
    <property type="term" value="P:regulation of cell cycle"/>
    <property type="evidence" value="ECO:0007669"/>
    <property type="project" value="InterPro"/>
</dbReference>
<dbReference type="SUPFAM" id="SSF46785">
    <property type="entry name" value="Winged helix' DNA-binding domain"/>
    <property type="match status" value="1"/>
</dbReference>
<dbReference type="SUPFAM" id="SSF144074">
    <property type="entry name" value="E2F-DP heterodimerization region"/>
    <property type="match status" value="1"/>
</dbReference>
<dbReference type="InterPro" id="IPR015648">
    <property type="entry name" value="Transcrpt_fac_DP"/>
</dbReference>
<dbReference type="Gene3D" id="1.10.10.10">
    <property type="entry name" value="Winged helix-like DNA-binding domain superfamily/Winged helix DNA-binding domain"/>
    <property type="match status" value="1"/>
</dbReference>
<accession>A0A8S1INS2</accession>
<dbReference type="Proteomes" id="UP000708148">
    <property type="component" value="Unassembled WGS sequence"/>
</dbReference>
<dbReference type="InterPro" id="IPR038168">
    <property type="entry name" value="TF_DP_C_sf"/>
</dbReference>
<dbReference type="InterPro" id="IPR036390">
    <property type="entry name" value="WH_DNA-bd_sf"/>
</dbReference>
<dbReference type="GO" id="GO:0000981">
    <property type="term" value="F:DNA-binding transcription factor activity, RNA polymerase II-specific"/>
    <property type="evidence" value="ECO:0007669"/>
    <property type="project" value="TreeGrafter"/>
</dbReference>
<dbReference type="AlphaFoldDB" id="A0A8S1INS2"/>
<evidence type="ECO:0000259" key="8">
    <source>
        <dbReference type="SMART" id="SM01138"/>
    </source>
</evidence>
<dbReference type="InterPro" id="IPR037241">
    <property type="entry name" value="E2F-DP_heterodim"/>
</dbReference>
<keyword evidence="6 7" id="KW-0539">Nucleus</keyword>
<dbReference type="SMART" id="SM01372">
    <property type="entry name" value="E2F_TDP"/>
    <property type="match status" value="1"/>
</dbReference>
<dbReference type="GO" id="GO:0000977">
    <property type="term" value="F:RNA polymerase II transcription regulatory region sequence-specific DNA binding"/>
    <property type="evidence" value="ECO:0007669"/>
    <property type="project" value="TreeGrafter"/>
</dbReference>
<dbReference type="PANTHER" id="PTHR12548:SF9">
    <property type="entry name" value="TRANSCRIPTION FACTOR DP"/>
    <property type="match status" value="1"/>
</dbReference>
<evidence type="ECO:0000256" key="3">
    <source>
        <dbReference type="ARBA" id="ARBA00023015"/>
    </source>
</evidence>
<evidence type="ECO:0000313" key="10">
    <source>
        <dbReference type="EMBL" id="CAD7695406.1"/>
    </source>
</evidence>
<keyword evidence="11" id="KW-1185">Reference proteome</keyword>
<proteinExistence type="inferred from homology"/>
<keyword evidence="5 7" id="KW-0804">Transcription</keyword>
<dbReference type="EMBL" id="CAJHUC010000339">
    <property type="protein sequence ID" value="CAD7695406.1"/>
    <property type="molecule type" value="Genomic_DNA"/>
</dbReference>
<organism evidence="10 11">
    <name type="scientific">Ostreobium quekettii</name>
    <dbReference type="NCBI Taxonomy" id="121088"/>
    <lineage>
        <taxon>Eukaryota</taxon>
        <taxon>Viridiplantae</taxon>
        <taxon>Chlorophyta</taxon>
        <taxon>core chlorophytes</taxon>
        <taxon>Ulvophyceae</taxon>
        <taxon>TCBD clade</taxon>
        <taxon>Bryopsidales</taxon>
        <taxon>Ostreobineae</taxon>
        <taxon>Ostreobiaceae</taxon>
        <taxon>Ostreobium</taxon>
    </lineage>
</organism>
<dbReference type="FunFam" id="1.10.10.10:FF:000360">
    <property type="entry name" value="Transcription factor Dp-1, a"/>
    <property type="match status" value="1"/>
</dbReference>
<keyword evidence="4 7" id="KW-0238">DNA-binding</keyword>
<protein>
    <submittedName>
        <fullName evidence="10">Uncharacterized protein</fullName>
    </submittedName>
</protein>
<dbReference type="GO" id="GO:0005634">
    <property type="term" value="C:nucleus"/>
    <property type="evidence" value="ECO:0007669"/>
    <property type="project" value="UniProtKB-SubCell"/>
</dbReference>
<dbReference type="InterPro" id="IPR003316">
    <property type="entry name" value="E2F_WHTH_DNA-bd_dom"/>
</dbReference>
<dbReference type="Pfam" id="PF08781">
    <property type="entry name" value="DP"/>
    <property type="match status" value="1"/>
</dbReference>
<gene>
    <name evidence="10" type="ORF">OSTQU699_LOCUS767</name>
</gene>